<accession>A0A6S9S371</accession>
<evidence type="ECO:0000313" key="1">
    <source>
        <dbReference type="EMBL" id="CAE0755075.1"/>
    </source>
</evidence>
<evidence type="ECO:0000313" key="2">
    <source>
        <dbReference type="EMBL" id="CAE0755078.1"/>
    </source>
</evidence>
<dbReference type="EMBL" id="HBIZ01012720">
    <property type="protein sequence ID" value="CAE0755075.1"/>
    <property type="molecule type" value="Transcribed_RNA"/>
</dbReference>
<dbReference type="AlphaFoldDB" id="A0A6S9S371"/>
<dbReference type="EMBL" id="HBIZ01012724">
    <property type="protein sequence ID" value="CAE0755078.1"/>
    <property type="molecule type" value="Transcribed_RNA"/>
</dbReference>
<reference evidence="1" key="1">
    <citation type="submission" date="2021-01" db="EMBL/GenBank/DDBJ databases">
        <authorList>
            <person name="Corre E."/>
            <person name="Pelletier E."/>
            <person name="Niang G."/>
            <person name="Scheremetjew M."/>
            <person name="Finn R."/>
            <person name="Kale V."/>
            <person name="Holt S."/>
            <person name="Cochrane G."/>
            <person name="Meng A."/>
            <person name="Brown T."/>
            <person name="Cohen L."/>
        </authorList>
    </citation>
    <scope>NUCLEOTIDE SEQUENCE</scope>
    <source>
        <strain evidence="1">CCMP645</strain>
    </source>
</reference>
<gene>
    <name evidence="1" type="ORF">PCAR00345_LOCUS7662</name>
    <name evidence="2" type="ORF">PCAR00345_LOCUS7665</name>
</gene>
<name>A0A6S9S371_CHRCT</name>
<proteinExistence type="predicted"/>
<protein>
    <submittedName>
        <fullName evidence="1">Uncharacterized protein</fullName>
    </submittedName>
</protein>
<sequence length="132" mass="14342">MPLCVHQGFAGYGEYRGSIAAFLYTWPDGDTDRAPIKLQKMGGAGLATIDEPETGPRFGAEGLSIPMDPGSERIARSKLGPYYERMPDGGGSIFAANDNSKRCELKELRVYVGVWPEGERIPFDGAIPFAIE</sequence>
<organism evidence="1">
    <name type="scientific">Chrysotila carterae</name>
    <name type="common">Marine alga</name>
    <name type="synonym">Syracosphaera carterae</name>
    <dbReference type="NCBI Taxonomy" id="13221"/>
    <lineage>
        <taxon>Eukaryota</taxon>
        <taxon>Haptista</taxon>
        <taxon>Haptophyta</taxon>
        <taxon>Prymnesiophyceae</taxon>
        <taxon>Isochrysidales</taxon>
        <taxon>Isochrysidaceae</taxon>
        <taxon>Chrysotila</taxon>
    </lineage>
</organism>